<dbReference type="AlphaFoldDB" id="A0A2T2NYG9"/>
<dbReference type="Proteomes" id="UP000240883">
    <property type="component" value="Unassembled WGS sequence"/>
</dbReference>
<evidence type="ECO:0000313" key="2">
    <source>
        <dbReference type="EMBL" id="PSN70128.1"/>
    </source>
</evidence>
<reference evidence="2 3" key="1">
    <citation type="journal article" date="2018" name="Front. Microbiol.">
        <title>Genome-Wide Analysis of Corynespora cassiicola Leaf Fall Disease Putative Effectors.</title>
        <authorList>
            <person name="Lopez D."/>
            <person name="Ribeiro S."/>
            <person name="Label P."/>
            <person name="Fumanal B."/>
            <person name="Venisse J.S."/>
            <person name="Kohler A."/>
            <person name="de Oliveira R.R."/>
            <person name="Labutti K."/>
            <person name="Lipzen A."/>
            <person name="Lail K."/>
            <person name="Bauer D."/>
            <person name="Ohm R.A."/>
            <person name="Barry K.W."/>
            <person name="Spatafora J."/>
            <person name="Grigoriev I.V."/>
            <person name="Martin F.M."/>
            <person name="Pujade-Renaud V."/>
        </authorList>
    </citation>
    <scope>NUCLEOTIDE SEQUENCE [LARGE SCALE GENOMIC DNA]</scope>
    <source>
        <strain evidence="2 3">Philippines</strain>
    </source>
</reference>
<keyword evidence="3" id="KW-1185">Reference proteome</keyword>
<evidence type="ECO:0000256" key="1">
    <source>
        <dbReference type="SAM" id="SignalP"/>
    </source>
</evidence>
<dbReference type="OrthoDB" id="3775542at2759"/>
<proteinExistence type="predicted"/>
<gene>
    <name evidence="2" type="ORF">BS50DRAFT_662231</name>
</gene>
<name>A0A2T2NYG9_CORCC</name>
<organism evidence="2 3">
    <name type="scientific">Corynespora cassiicola Philippines</name>
    <dbReference type="NCBI Taxonomy" id="1448308"/>
    <lineage>
        <taxon>Eukaryota</taxon>
        <taxon>Fungi</taxon>
        <taxon>Dikarya</taxon>
        <taxon>Ascomycota</taxon>
        <taxon>Pezizomycotina</taxon>
        <taxon>Dothideomycetes</taxon>
        <taxon>Pleosporomycetidae</taxon>
        <taxon>Pleosporales</taxon>
        <taxon>Corynesporascaceae</taxon>
        <taxon>Corynespora</taxon>
    </lineage>
</organism>
<sequence>MLSSNLLAFCLATAVAALPTLDPRNDEASNITVLPEIDANHVLVSGQNGWEPMSIEAYTAILKENGVSLDAPEVDHEFLAAFDADAANTTESSLEKRQCSNTAMLITRTERFVDWDLQMSPVVIARNRDMTISITQTYTVTDTITVNGGFNPTVITGWLTATVGASVSRSWATATAIAIGGTVSAGSTGAMVVNPWKTRRYGQVLQGCIGSQRVVSTFMSDTFEQGSYNGVRWINGAITLCERRGALNQLPRCHGSGFLS</sequence>
<keyword evidence="1" id="KW-0732">Signal</keyword>
<feature type="chain" id="PRO_5015475321" evidence="1">
    <location>
        <begin position="18"/>
        <end position="260"/>
    </location>
</feature>
<protein>
    <submittedName>
        <fullName evidence="2">Uncharacterized protein</fullName>
    </submittedName>
</protein>
<evidence type="ECO:0000313" key="3">
    <source>
        <dbReference type="Proteomes" id="UP000240883"/>
    </source>
</evidence>
<feature type="signal peptide" evidence="1">
    <location>
        <begin position="1"/>
        <end position="17"/>
    </location>
</feature>
<accession>A0A2T2NYG9</accession>
<dbReference type="EMBL" id="KZ678132">
    <property type="protein sequence ID" value="PSN70128.1"/>
    <property type="molecule type" value="Genomic_DNA"/>
</dbReference>